<dbReference type="Gene3D" id="3.30.420.10">
    <property type="entry name" value="Ribonuclease H-like superfamily/Ribonuclease H"/>
    <property type="match status" value="1"/>
</dbReference>
<sequence>MKYRFIREHTGTFRVETMCRVLKVSRTGYYRWLKRPVSQRRSQDEIIKENILNIYNKSRKTYGSPRIQKQLGREGIHCSKKRVERLMREVGVQAIQKRKFKVTTDSRHNLPVAENILNREFTASSPNKRWVTDITYIPTEEGWLYLAAVMDLYSKRVTGYSMQKYLTRELVIEALQKAVTNRRPGRGLVIHSDRGSQYASSDYQQLLRQYGFICSMSRKGDCWDNSPMESFFKTLKTELVYHRRFKTRAEAKLEIFEYIEVFYNRFRLHSALGYETPEEFEKNYENLIKVA</sequence>
<dbReference type="Pfam" id="PF00665">
    <property type="entry name" value="rve"/>
    <property type="match status" value="1"/>
</dbReference>
<accession>A0A1J5JWG2</accession>
<dbReference type="InterPro" id="IPR012337">
    <property type="entry name" value="RNaseH-like_sf"/>
</dbReference>
<name>A0A1J5JWG2_NEOTH</name>
<dbReference type="InterPro" id="IPR001584">
    <property type="entry name" value="Integrase_cat-core"/>
</dbReference>
<dbReference type="Proteomes" id="UP000182743">
    <property type="component" value="Unassembled WGS sequence"/>
</dbReference>
<dbReference type="PANTHER" id="PTHR46889">
    <property type="entry name" value="TRANSPOSASE INSF FOR INSERTION SEQUENCE IS3B-RELATED"/>
    <property type="match status" value="1"/>
</dbReference>
<dbReference type="PROSITE" id="PS50994">
    <property type="entry name" value="INTEGRASE"/>
    <property type="match status" value="1"/>
</dbReference>
<dbReference type="PANTHER" id="PTHR46889:SF4">
    <property type="entry name" value="TRANSPOSASE INSO FOR INSERTION SEQUENCE ELEMENT IS911B-RELATED"/>
    <property type="match status" value="1"/>
</dbReference>
<evidence type="ECO:0000256" key="1">
    <source>
        <dbReference type="ARBA" id="ARBA00002286"/>
    </source>
</evidence>
<dbReference type="InterPro" id="IPR050900">
    <property type="entry name" value="Transposase_IS3/IS150/IS904"/>
</dbReference>
<dbReference type="AlphaFoldDB" id="A0A1J5JWG2"/>
<evidence type="ECO:0000313" key="4">
    <source>
        <dbReference type="Proteomes" id="UP000182743"/>
    </source>
</evidence>
<proteinExistence type="predicted"/>
<dbReference type="NCBIfam" id="NF033516">
    <property type="entry name" value="transpos_IS3"/>
    <property type="match status" value="1"/>
</dbReference>
<dbReference type="EMBL" id="MIHH01000021">
    <property type="protein sequence ID" value="OIQ07929.1"/>
    <property type="molecule type" value="Genomic_DNA"/>
</dbReference>
<evidence type="ECO:0000313" key="3">
    <source>
        <dbReference type="EMBL" id="OIQ07929.1"/>
    </source>
</evidence>
<dbReference type="GO" id="GO:0015074">
    <property type="term" value="P:DNA integration"/>
    <property type="evidence" value="ECO:0007669"/>
    <property type="project" value="InterPro"/>
</dbReference>
<dbReference type="InterPro" id="IPR036397">
    <property type="entry name" value="RNaseH_sf"/>
</dbReference>
<feature type="domain" description="Integrase catalytic" evidence="2">
    <location>
        <begin position="122"/>
        <end position="285"/>
    </location>
</feature>
<comment type="function">
    <text evidence="1">Involved in the transposition of the insertion sequence.</text>
</comment>
<dbReference type="Pfam" id="PF13276">
    <property type="entry name" value="HTH_21"/>
    <property type="match status" value="1"/>
</dbReference>
<gene>
    <name evidence="3" type="ORF">MOOR_24870</name>
</gene>
<comment type="caution">
    <text evidence="3">The sequence shown here is derived from an EMBL/GenBank/DDBJ whole genome shotgun (WGS) entry which is preliminary data.</text>
</comment>
<protein>
    <submittedName>
        <fullName evidence="3">IS2 transposase TnpB</fullName>
    </submittedName>
</protein>
<dbReference type="InterPro" id="IPR048020">
    <property type="entry name" value="Transpos_IS3"/>
</dbReference>
<evidence type="ECO:0000259" key="2">
    <source>
        <dbReference type="PROSITE" id="PS50994"/>
    </source>
</evidence>
<organism evidence="3 4">
    <name type="scientific">Neomoorella thermoacetica</name>
    <name type="common">Clostridium thermoaceticum</name>
    <dbReference type="NCBI Taxonomy" id="1525"/>
    <lineage>
        <taxon>Bacteria</taxon>
        <taxon>Bacillati</taxon>
        <taxon>Bacillota</taxon>
        <taxon>Clostridia</taxon>
        <taxon>Neomoorellales</taxon>
        <taxon>Neomoorellaceae</taxon>
        <taxon>Neomoorella</taxon>
    </lineage>
</organism>
<dbReference type="Pfam" id="PF13333">
    <property type="entry name" value="rve_2"/>
    <property type="match status" value="1"/>
</dbReference>
<dbReference type="GO" id="GO:0003676">
    <property type="term" value="F:nucleic acid binding"/>
    <property type="evidence" value="ECO:0007669"/>
    <property type="project" value="InterPro"/>
</dbReference>
<dbReference type="InterPro" id="IPR025948">
    <property type="entry name" value="HTH-like_dom"/>
</dbReference>
<reference evidence="3 4" key="1">
    <citation type="submission" date="2016-08" db="EMBL/GenBank/DDBJ databases">
        <title>Genome-based comparison of Moorella thermoacetic strains.</title>
        <authorList>
            <person name="Poehlein A."/>
            <person name="Bengelsdorf F.R."/>
            <person name="Esser C."/>
            <person name="Duerre P."/>
            <person name="Daniel R."/>
        </authorList>
    </citation>
    <scope>NUCLEOTIDE SEQUENCE [LARGE SCALE GENOMIC DNA]</scope>
    <source>
        <strain evidence="3 4">DSM 11768</strain>
    </source>
</reference>
<dbReference type="SUPFAM" id="SSF53098">
    <property type="entry name" value="Ribonuclease H-like"/>
    <property type="match status" value="1"/>
</dbReference>